<evidence type="ECO:0000256" key="9">
    <source>
        <dbReference type="ARBA" id="ARBA00023224"/>
    </source>
</evidence>
<dbReference type="PANTHER" id="PTHR21137">
    <property type="entry name" value="ODORANT RECEPTOR"/>
    <property type="match status" value="1"/>
</dbReference>
<dbReference type="Pfam" id="PF02949">
    <property type="entry name" value="7tm_6"/>
    <property type="match status" value="2"/>
</dbReference>
<dbReference type="OrthoDB" id="7699053at2759"/>
<dbReference type="GO" id="GO:0005886">
    <property type="term" value="C:plasma membrane"/>
    <property type="evidence" value="ECO:0007669"/>
    <property type="project" value="UniProtKB-SubCell"/>
</dbReference>
<comment type="subcellular location">
    <subcellularLocation>
        <location evidence="1">Cell membrane</location>
        <topology evidence="1">Multi-pass membrane protein</topology>
    </subcellularLocation>
</comment>
<dbReference type="Proteomes" id="UP000694866">
    <property type="component" value="Unplaced"/>
</dbReference>
<feature type="transmembrane region" description="Helical" evidence="10">
    <location>
        <begin position="258"/>
        <end position="278"/>
    </location>
</feature>
<evidence type="ECO:0008006" key="13">
    <source>
        <dbReference type="Google" id="ProtNLM"/>
    </source>
</evidence>
<keyword evidence="9" id="KW-0807">Transducer</keyword>
<dbReference type="GeneID" id="105272228"/>
<keyword evidence="3" id="KW-0716">Sensory transduction</keyword>
<sequence length="735" mass="85317">MDFWDKPCYSVTKTISSLMGLWPYQSKKELIIHRTIIFFLFIIQVIPEILAVCHNSADFNIIMDSVGTFIMDAGFLINASTYFWNFKKMRILLDDIQENWKIFPEKRGRHILDKYAKDGGKLAIVYAVGICGSGIFFTTEPLQWRLLNSVFATNFNVPLFCTPMEYPIIDVEKYYYGLLFIQEISVAVVISMVVVYDLLFFIYSQHACGLFAALGYAIENLPVGRHSESHNRGFRYVKRCIQIHNRAIRFSNLLEDIVVWNFFLMMGLNMIIMSLTAVQVVSNMDAIGRLLKNCVFVASQLVHLFITCFMCQRIMDHSSDLQKKIANSRWCFTTVKTQQMIKLMILRSQIPSQLTAGKIMVMSLETFTVIVKTSASYFTEMEFWNRQYYSCLKFLSCLLGLWPYQSPKEILIHRTIAIILFVVQITPQMRIMLDRIREDWNIFLADKGLKILERYARQGQKFSLLYAGSLYISGIFTTLKPLQLRLMNILMKSNSSVPKFFMPMDYPLFNVDRYYYALFCLSELCVTIIIVMVLAYDLFFFLCAQHICGLFAALGAAIEKASTKPHLNDEIYNYFKSCVLIHRRTIEFAQLLDEILRWNTFILLGLTMIDMSMIELQVKYVEFKYLCKKLVLHLDDIGEVLKNLVFIASVMTRLFIVCFVAQRVTDHSCDFQKNVMNSRWSDAEIKSQKLIKFVLMRSQIPCRLTAGKLLVMSLELFTLIVKTSGSYFTMLLAMQ</sequence>
<evidence type="ECO:0000256" key="8">
    <source>
        <dbReference type="ARBA" id="ARBA00023170"/>
    </source>
</evidence>
<evidence type="ECO:0000256" key="2">
    <source>
        <dbReference type="ARBA" id="ARBA00022475"/>
    </source>
</evidence>
<dbReference type="GO" id="GO:0005549">
    <property type="term" value="F:odorant binding"/>
    <property type="evidence" value="ECO:0007669"/>
    <property type="project" value="InterPro"/>
</dbReference>
<gene>
    <name evidence="12" type="primary">LOC105272228</name>
</gene>
<evidence type="ECO:0000256" key="4">
    <source>
        <dbReference type="ARBA" id="ARBA00022692"/>
    </source>
</evidence>
<accession>A0A9R1TNP8</accession>
<feature type="transmembrane region" description="Helical" evidence="10">
    <location>
        <begin position="290"/>
        <end position="311"/>
    </location>
</feature>
<keyword evidence="5" id="KW-0552">Olfaction</keyword>
<proteinExistence type="predicted"/>
<evidence type="ECO:0000256" key="3">
    <source>
        <dbReference type="ARBA" id="ARBA00022606"/>
    </source>
</evidence>
<evidence type="ECO:0000313" key="12">
    <source>
        <dbReference type="RefSeq" id="XP_011312549.1"/>
    </source>
</evidence>
<dbReference type="AlphaFoldDB" id="A0A9R1TNP8"/>
<keyword evidence="11" id="KW-1185">Reference proteome</keyword>
<dbReference type="InterPro" id="IPR004117">
    <property type="entry name" value="7tm6_olfct_rcpt"/>
</dbReference>
<dbReference type="RefSeq" id="XP_011312549.1">
    <property type="nucleotide sequence ID" value="XM_011314247.1"/>
</dbReference>
<dbReference type="GO" id="GO:0007165">
    <property type="term" value="P:signal transduction"/>
    <property type="evidence" value="ECO:0007669"/>
    <property type="project" value="UniProtKB-KW"/>
</dbReference>
<protein>
    <recommendedName>
        <fullName evidence="13">Odorant receptor</fullName>
    </recommendedName>
</protein>
<evidence type="ECO:0000256" key="6">
    <source>
        <dbReference type="ARBA" id="ARBA00022989"/>
    </source>
</evidence>
<feature type="transmembrane region" description="Helical" evidence="10">
    <location>
        <begin position="36"/>
        <end position="57"/>
    </location>
</feature>
<evidence type="ECO:0000256" key="5">
    <source>
        <dbReference type="ARBA" id="ARBA00022725"/>
    </source>
</evidence>
<evidence type="ECO:0000313" key="11">
    <source>
        <dbReference type="Proteomes" id="UP000694866"/>
    </source>
</evidence>
<feature type="transmembrane region" description="Helical" evidence="10">
    <location>
        <begin position="514"/>
        <end position="534"/>
    </location>
</feature>
<dbReference type="KEGG" id="fas:105272228"/>
<keyword evidence="8" id="KW-0675">Receptor</keyword>
<feature type="transmembrane region" description="Helical" evidence="10">
    <location>
        <begin position="464"/>
        <end position="482"/>
    </location>
</feature>
<dbReference type="GO" id="GO:0004984">
    <property type="term" value="F:olfactory receptor activity"/>
    <property type="evidence" value="ECO:0007669"/>
    <property type="project" value="InterPro"/>
</dbReference>
<keyword evidence="2" id="KW-1003">Cell membrane</keyword>
<feature type="transmembrane region" description="Helical" evidence="10">
    <location>
        <begin position="539"/>
        <end position="558"/>
    </location>
</feature>
<evidence type="ECO:0000256" key="7">
    <source>
        <dbReference type="ARBA" id="ARBA00023136"/>
    </source>
</evidence>
<dbReference type="PANTHER" id="PTHR21137:SF35">
    <property type="entry name" value="ODORANT RECEPTOR 19A-RELATED"/>
    <property type="match status" value="1"/>
</dbReference>
<name>A0A9R1TNP8_9HYME</name>
<feature type="transmembrane region" description="Helical" evidence="10">
    <location>
        <begin position="69"/>
        <end position="86"/>
    </location>
</feature>
<keyword evidence="6 10" id="KW-1133">Transmembrane helix</keyword>
<evidence type="ECO:0000256" key="1">
    <source>
        <dbReference type="ARBA" id="ARBA00004651"/>
    </source>
</evidence>
<keyword evidence="4 10" id="KW-0812">Transmembrane</keyword>
<organism evidence="11 12">
    <name type="scientific">Fopius arisanus</name>
    <dbReference type="NCBI Taxonomy" id="64838"/>
    <lineage>
        <taxon>Eukaryota</taxon>
        <taxon>Metazoa</taxon>
        <taxon>Ecdysozoa</taxon>
        <taxon>Arthropoda</taxon>
        <taxon>Hexapoda</taxon>
        <taxon>Insecta</taxon>
        <taxon>Pterygota</taxon>
        <taxon>Neoptera</taxon>
        <taxon>Endopterygota</taxon>
        <taxon>Hymenoptera</taxon>
        <taxon>Apocrita</taxon>
        <taxon>Ichneumonoidea</taxon>
        <taxon>Braconidae</taxon>
        <taxon>Opiinae</taxon>
        <taxon>Fopius</taxon>
    </lineage>
</organism>
<reference evidence="12" key="1">
    <citation type="submission" date="2025-08" db="UniProtKB">
        <authorList>
            <consortium name="RefSeq"/>
        </authorList>
    </citation>
    <scope>IDENTIFICATION</scope>
    <source>
        <strain evidence="12">USDA-PBARC FA_bdor</strain>
        <tissue evidence="12">Whole organism</tissue>
    </source>
</reference>
<keyword evidence="7 10" id="KW-0472">Membrane</keyword>
<feature type="transmembrane region" description="Helical" evidence="10">
    <location>
        <begin position="174"/>
        <end position="194"/>
    </location>
</feature>
<feature type="transmembrane region" description="Helical" evidence="10">
    <location>
        <begin position="119"/>
        <end position="138"/>
    </location>
</feature>
<evidence type="ECO:0000256" key="10">
    <source>
        <dbReference type="SAM" id="Phobius"/>
    </source>
</evidence>